<sequence length="155" mass="17308">MQFLDLPSDVLAIVLSKSLPSSRNVSESFKAKLPLLSVCSRLRQLALPLVYNLMYLQYGTQVVPHWGGETEDVEVVTNLDLVVAAGYTNVVRQVKAEVYYLVNPFPRFRAAIEIMSVMVGEWRGVRELELIMNPGVGPLDELNINMSDHGDDVSE</sequence>
<proteinExistence type="predicted"/>
<name>A0A9W8CV30_9FUNG</name>
<accession>A0A9W8CV30</accession>
<organism evidence="1 2">
    <name type="scientific">Coemansia biformis</name>
    <dbReference type="NCBI Taxonomy" id="1286918"/>
    <lineage>
        <taxon>Eukaryota</taxon>
        <taxon>Fungi</taxon>
        <taxon>Fungi incertae sedis</taxon>
        <taxon>Zoopagomycota</taxon>
        <taxon>Kickxellomycotina</taxon>
        <taxon>Kickxellomycetes</taxon>
        <taxon>Kickxellales</taxon>
        <taxon>Kickxellaceae</taxon>
        <taxon>Coemansia</taxon>
    </lineage>
</organism>
<dbReference type="EMBL" id="JANBOI010002110">
    <property type="protein sequence ID" value="KAJ1724467.1"/>
    <property type="molecule type" value="Genomic_DNA"/>
</dbReference>
<evidence type="ECO:0000313" key="1">
    <source>
        <dbReference type="EMBL" id="KAJ1724467.1"/>
    </source>
</evidence>
<protein>
    <submittedName>
        <fullName evidence="1">Uncharacterized protein</fullName>
    </submittedName>
</protein>
<evidence type="ECO:0000313" key="2">
    <source>
        <dbReference type="Proteomes" id="UP001143981"/>
    </source>
</evidence>
<dbReference type="Proteomes" id="UP001143981">
    <property type="component" value="Unassembled WGS sequence"/>
</dbReference>
<dbReference type="AlphaFoldDB" id="A0A9W8CV30"/>
<reference evidence="1" key="1">
    <citation type="submission" date="2022-07" db="EMBL/GenBank/DDBJ databases">
        <title>Phylogenomic reconstructions and comparative analyses of Kickxellomycotina fungi.</title>
        <authorList>
            <person name="Reynolds N.K."/>
            <person name="Stajich J.E."/>
            <person name="Barry K."/>
            <person name="Grigoriev I.V."/>
            <person name="Crous P."/>
            <person name="Smith M.E."/>
        </authorList>
    </citation>
    <scope>NUCLEOTIDE SEQUENCE</scope>
    <source>
        <strain evidence="1">BCRC 34381</strain>
    </source>
</reference>
<gene>
    <name evidence="1" type="ORF">LPJ61_005734</name>
</gene>
<feature type="non-terminal residue" evidence="1">
    <location>
        <position position="155"/>
    </location>
</feature>
<keyword evidence="2" id="KW-1185">Reference proteome</keyword>
<comment type="caution">
    <text evidence="1">The sequence shown here is derived from an EMBL/GenBank/DDBJ whole genome shotgun (WGS) entry which is preliminary data.</text>
</comment>